<dbReference type="InterPro" id="IPR014284">
    <property type="entry name" value="RNA_pol_sigma-70_dom"/>
</dbReference>
<dbReference type="Pfam" id="PF08281">
    <property type="entry name" value="Sigma70_r4_2"/>
    <property type="match status" value="1"/>
</dbReference>
<dbReference type="InterPro" id="IPR013325">
    <property type="entry name" value="RNA_pol_sigma_r2"/>
</dbReference>
<evidence type="ECO:0000256" key="4">
    <source>
        <dbReference type="ARBA" id="ARBA00023125"/>
    </source>
</evidence>
<dbReference type="EMBL" id="CP119316">
    <property type="protein sequence ID" value="WEK46545.1"/>
    <property type="molecule type" value="Genomic_DNA"/>
</dbReference>
<evidence type="ECO:0000256" key="3">
    <source>
        <dbReference type="ARBA" id="ARBA00023082"/>
    </source>
</evidence>
<keyword evidence="5" id="KW-0804">Transcription</keyword>
<dbReference type="PANTHER" id="PTHR43133:SF8">
    <property type="entry name" value="RNA POLYMERASE SIGMA FACTOR HI_1459-RELATED"/>
    <property type="match status" value="1"/>
</dbReference>
<dbReference type="Gene3D" id="1.10.10.10">
    <property type="entry name" value="Winged helix-like DNA-binding domain superfamily/Winged helix DNA-binding domain"/>
    <property type="match status" value="1"/>
</dbReference>
<dbReference type="GO" id="GO:0003677">
    <property type="term" value="F:DNA binding"/>
    <property type="evidence" value="ECO:0007669"/>
    <property type="project" value="UniProtKB-KW"/>
</dbReference>
<dbReference type="PANTHER" id="PTHR43133">
    <property type="entry name" value="RNA POLYMERASE ECF-TYPE SIGMA FACTO"/>
    <property type="match status" value="1"/>
</dbReference>
<organism evidence="8 9">
    <name type="scientific">Candidatus Andeanibacterium colombiense</name>
    <dbReference type="NCBI Taxonomy" id="3121345"/>
    <lineage>
        <taxon>Bacteria</taxon>
        <taxon>Pseudomonadati</taxon>
        <taxon>Pseudomonadota</taxon>
        <taxon>Alphaproteobacteria</taxon>
        <taxon>Sphingomonadales</taxon>
        <taxon>Sphingomonadaceae</taxon>
        <taxon>Candidatus Andeanibacterium</taxon>
    </lineage>
</organism>
<feature type="domain" description="RNA polymerase sigma factor 70 region 4 type 2" evidence="7">
    <location>
        <begin position="147"/>
        <end position="199"/>
    </location>
</feature>
<evidence type="ECO:0000256" key="2">
    <source>
        <dbReference type="ARBA" id="ARBA00023015"/>
    </source>
</evidence>
<dbReference type="Proteomes" id="UP001218362">
    <property type="component" value="Chromosome"/>
</dbReference>
<dbReference type="InterPro" id="IPR036388">
    <property type="entry name" value="WH-like_DNA-bd_sf"/>
</dbReference>
<dbReference type="Gene3D" id="1.10.1740.10">
    <property type="match status" value="1"/>
</dbReference>
<dbReference type="InterPro" id="IPR007627">
    <property type="entry name" value="RNA_pol_sigma70_r2"/>
</dbReference>
<evidence type="ECO:0000313" key="8">
    <source>
        <dbReference type="EMBL" id="WEK46545.1"/>
    </source>
</evidence>
<accession>A0AAJ5X2L7</accession>
<dbReference type="GO" id="GO:0016987">
    <property type="term" value="F:sigma factor activity"/>
    <property type="evidence" value="ECO:0007669"/>
    <property type="project" value="UniProtKB-KW"/>
</dbReference>
<keyword evidence="3" id="KW-0731">Sigma factor</keyword>
<evidence type="ECO:0000259" key="6">
    <source>
        <dbReference type="Pfam" id="PF04542"/>
    </source>
</evidence>
<dbReference type="KEGG" id="acob:P0Y56_16285"/>
<evidence type="ECO:0000259" key="7">
    <source>
        <dbReference type="Pfam" id="PF08281"/>
    </source>
</evidence>
<dbReference type="InterPro" id="IPR013324">
    <property type="entry name" value="RNA_pol_sigma_r3/r4-like"/>
</dbReference>
<name>A0AAJ5X2L7_9SPHN</name>
<dbReference type="InterPro" id="IPR013249">
    <property type="entry name" value="RNA_pol_sigma70_r4_t2"/>
</dbReference>
<reference evidence="8" key="1">
    <citation type="submission" date="2023-03" db="EMBL/GenBank/DDBJ databases">
        <title>Andean soil-derived lignocellulolytic bacterial consortium as a source of novel taxa and putative plastic-active enzymes.</title>
        <authorList>
            <person name="Diaz-Garcia L."/>
            <person name="Chuvochina M."/>
            <person name="Feuerriegel G."/>
            <person name="Bunk B."/>
            <person name="Sproer C."/>
            <person name="Streit W.R."/>
            <person name="Rodriguez L.M."/>
            <person name="Overmann J."/>
            <person name="Jimenez D.J."/>
        </authorList>
    </citation>
    <scope>NUCLEOTIDE SEQUENCE</scope>
    <source>
        <strain evidence="8">MAG 26</strain>
    </source>
</reference>
<sequence length="217" mass="24078">MKLFLNASRNEESFGRARVAQNDDLTAGRLELSDTYLVAQAGAGNVEAFALLVERHTSALYRVACRMLGDRLEAEDVVQECFAKLWTSAPGWAPKGCGLVGWLHRVAMNLCLDRLRKPAPLVTDAFPDIEDLAPLQDRTIEGRQARLAIESALEALPAHYRAALVLSYYEGFPNATASEAMEMNLKAFESLLVRARQHLRKLLETNGFHLADLEVLP</sequence>
<dbReference type="InterPro" id="IPR039425">
    <property type="entry name" value="RNA_pol_sigma-70-like"/>
</dbReference>
<proteinExistence type="inferred from homology"/>
<protein>
    <submittedName>
        <fullName evidence="8">Sigma-70 family RNA polymerase sigma factor</fullName>
    </submittedName>
</protein>
<feature type="domain" description="RNA polymerase sigma-70 region 2" evidence="6">
    <location>
        <begin position="52"/>
        <end position="117"/>
    </location>
</feature>
<comment type="similarity">
    <text evidence="1">Belongs to the sigma-70 factor family. ECF subfamily.</text>
</comment>
<dbReference type="Pfam" id="PF04542">
    <property type="entry name" value="Sigma70_r2"/>
    <property type="match status" value="1"/>
</dbReference>
<dbReference type="CDD" id="cd06171">
    <property type="entry name" value="Sigma70_r4"/>
    <property type="match status" value="1"/>
</dbReference>
<keyword evidence="4" id="KW-0238">DNA-binding</keyword>
<dbReference type="SUPFAM" id="SSF88946">
    <property type="entry name" value="Sigma2 domain of RNA polymerase sigma factors"/>
    <property type="match status" value="1"/>
</dbReference>
<gene>
    <name evidence="8" type="ORF">P0Y56_16285</name>
</gene>
<dbReference type="NCBIfam" id="TIGR02937">
    <property type="entry name" value="sigma70-ECF"/>
    <property type="match status" value="1"/>
</dbReference>
<keyword evidence="2" id="KW-0805">Transcription regulation</keyword>
<dbReference type="AlphaFoldDB" id="A0AAJ5X2L7"/>
<evidence type="ECO:0000313" key="9">
    <source>
        <dbReference type="Proteomes" id="UP001218362"/>
    </source>
</evidence>
<evidence type="ECO:0000256" key="1">
    <source>
        <dbReference type="ARBA" id="ARBA00010641"/>
    </source>
</evidence>
<evidence type="ECO:0000256" key="5">
    <source>
        <dbReference type="ARBA" id="ARBA00023163"/>
    </source>
</evidence>
<dbReference type="SUPFAM" id="SSF88659">
    <property type="entry name" value="Sigma3 and sigma4 domains of RNA polymerase sigma factors"/>
    <property type="match status" value="1"/>
</dbReference>
<dbReference type="GO" id="GO:0006352">
    <property type="term" value="P:DNA-templated transcription initiation"/>
    <property type="evidence" value="ECO:0007669"/>
    <property type="project" value="InterPro"/>
</dbReference>